<evidence type="ECO:0000256" key="1">
    <source>
        <dbReference type="SAM" id="Phobius"/>
    </source>
</evidence>
<gene>
    <name evidence="2" type="ORF">NTEN_LOCUS17024</name>
</gene>
<evidence type="ECO:0000313" key="3">
    <source>
        <dbReference type="Proteomes" id="UP000479000"/>
    </source>
</evidence>
<keyword evidence="1" id="KW-0812">Transmembrane</keyword>
<dbReference type="Proteomes" id="UP000479000">
    <property type="component" value="Unassembled WGS sequence"/>
</dbReference>
<evidence type="ECO:0000313" key="2">
    <source>
        <dbReference type="EMBL" id="CAB0012261.1"/>
    </source>
</evidence>
<accession>A0A6H5H4J9</accession>
<proteinExistence type="predicted"/>
<protein>
    <submittedName>
        <fullName evidence="2">Uncharacterized protein</fullName>
    </submittedName>
</protein>
<feature type="non-terminal residue" evidence="2">
    <location>
        <position position="82"/>
    </location>
</feature>
<reference evidence="2 3" key="1">
    <citation type="submission" date="2020-02" db="EMBL/GenBank/DDBJ databases">
        <authorList>
            <person name="Ferguson B K."/>
        </authorList>
    </citation>
    <scope>NUCLEOTIDE SEQUENCE [LARGE SCALE GENOMIC DNA]</scope>
</reference>
<name>A0A6H5H4J9_9HEMI</name>
<dbReference type="AlphaFoldDB" id="A0A6H5H4J9"/>
<feature type="transmembrane region" description="Helical" evidence="1">
    <location>
        <begin position="6"/>
        <end position="23"/>
    </location>
</feature>
<keyword evidence="1" id="KW-1133">Transmembrane helix</keyword>
<keyword evidence="1" id="KW-0472">Membrane</keyword>
<sequence>MSKNSNFFLYFQFFFSWGYGLLLNNQPIAEGRKVVMNIGKTKILRPRTLKSVHFCGRKKPVRMRKYSWINFDRQTPKYDAYG</sequence>
<organism evidence="2 3">
    <name type="scientific">Nesidiocoris tenuis</name>
    <dbReference type="NCBI Taxonomy" id="355587"/>
    <lineage>
        <taxon>Eukaryota</taxon>
        <taxon>Metazoa</taxon>
        <taxon>Ecdysozoa</taxon>
        <taxon>Arthropoda</taxon>
        <taxon>Hexapoda</taxon>
        <taxon>Insecta</taxon>
        <taxon>Pterygota</taxon>
        <taxon>Neoptera</taxon>
        <taxon>Paraneoptera</taxon>
        <taxon>Hemiptera</taxon>
        <taxon>Heteroptera</taxon>
        <taxon>Panheteroptera</taxon>
        <taxon>Cimicomorpha</taxon>
        <taxon>Miridae</taxon>
        <taxon>Dicyphina</taxon>
        <taxon>Nesidiocoris</taxon>
    </lineage>
</organism>
<keyword evidence="3" id="KW-1185">Reference proteome</keyword>
<dbReference type="EMBL" id="CADCXU010025152">
    <property type="protein sequence ID" value="CAB0012261.1"/>
    <property type="molecule type" value="Genomic_DNA"/>
</dbReference>